<evidence type="ECO:0000313" key="2">
    <source>
        <dbReference type="Proteomes" id="UP000011669"/>
    </source>
</evidence>
<dbReference type="PATRIC" id="fig|1227455.4.peg.2075"/>
<dbReference type="InterPro" id="IPR046342">
    <property type="entry name" value="CBS_dom_sf"/>
</dbReference>
<keyword evidence="2" id="KW-1185">Reference proteome</keyword>
<sequence>MLADLLVSDLIDRFWAENQEDAMVVDPDDGSVVGLVTAPDAFGAITGNLEDPLDWPDRYRLDPSRRVGSKSVNI</sequence>
<dbReference type="Proteomes" id="UP000011669">
    <property type="component" value="Unassembled WGS sequence"/>
</dbReference>
<name>M0MI60_9EURY</name>
<dbReference type="EMBL" id="AOMD01000021">
    <property type="protein sequence ID" value="EMA45008.1"/>
    <property type="molecule type" value="Genomic_DNA"/>
</dbReference>
<proteinExistence type="predicted"/>
<dbReference type="AlphaFoldDB" id="M0MI60"/>
<dbReference type="InParanoid" id="M0MI60"/>
<organism evidence="1 2">
    <name type="scientific">Halococcus saccharolyticus DSM 5350</name>
    <dbReference type="NCBI Taxonomy" id="1227455"/>
    <lineage>
        <taxon>Archaea</taxon>
        <taxon>Methanobacteriati</taxon>
        <taxon>Methanobacteriota</taxon>
        <taxon>Stenosarchaea group</taxon>
        <taxon>Halobacteria</taxon>
        <taxon>Halobacteriales</taxon>
        <taxon>Halococcaceae</taxon>
        <taxon>Halococcus</taxon>
    </lineage>
</organism>
<reference evidence="1 2" key="1">
    <citation type="journal article" date="2014" name="PLoS Genet.">
        <title>Phylogenetically driven sequencing of extremely halophilic archaea reveals strategies for static and dynamic osmo-response.</title>
        <authorList>
            <person name="Becker E.A."/>
            <person name="Seitzer P.M."/>
            <person name="Tritt A."/>
            <person name="Larsen D."/>
            <person name="Krusor M."/>
            <person name="Yao A.I."/>
            <person name="Wu D."/>
            <person name="Madern D."/>
            <person name="Eisen J.A."/>
            <person name="Darling A.E."/>
            <person name="Facciotti M.T."/>
        </authorList>
    </citation>
    <scope>NUCLEOTIDE SEQUENCE [LARGE SCALE GENOMIC DNA]</scope>
    <source>
        <strain evidence="1 2">DSM 5350</strain>
    </source>
</reference>
<dbReference type="SUPFAM" id="SSF54631">
    <property type="entry name" value="CBS-domain pair"/>
    <property type="match status" value="1"/>
</dbReference>
<evidence type="ECO:0000313" key="1">
    <source>
        <dbReference type="EMBL" id="EMA45008.1"/>
    </source>
</evidence>
<dbReference type="Gene3D" id="3.90.1280.20">
    <property type="match status" value="1"/>
</dbReference>
<comment type="caution">
    <text evidence="1">The sequence shown here is derived from an EMBL/GenBank/DDBJ whole genome shotgun (WGS) entry which is preliminary data.</text>
</comment>
<gene>
    <name evidence="1" type="ORF">C449_10134</name>
</gene>
<protein>
    <submittedName>
        <fullName evidence="1">Inosine monophosphate dehydrogenase</fullName>
    </submittedName>
</protein>
<dbReference type="STRING" id="1227455.C449_10134"/>
<accession>M0MI60</accession>